<evidence type="ECO:0000256" key="1">
    <source>
        <dbReference type="ARBA" id="ARBA00007768"/>
    </source>
</evidence>
<dbReference type="Proteomes" id="UP000051442">
    <property type="component" value="Unassembled WGS sequence"/>
</dbReference>
<evidence type="ECO:0000313" key="4">
    <source>
        <dbReference type="Proteomes" id="UP000051442"/>
    </source>
</evidence>
<dbReference type="SUPFAM" id="SSF110395">
    <property type="entry name" value="CutC-like"/>
    <property type="match status" value="1"/>
</dbReference>
<dbReference type="STRING" id="1423804.FD14_GL002570"/>
<dbReference type="InterPro" id="IPR005627">
    <property type="entry name" value="CutC-like"/>
</dbReference>
<reference evidence="3 4" key="1">
    <citation type="journal article" date="2015" name="Genome Announc.">
        <title>Expanding the biotechnology potential of lactobacilli through comparative genomics of 213 strains and associated genera.</title>
        <authorList>
            <person name="Sun Z."/>
            <person name="Harris H.M."/>
            <person name="McCann A."/>
            <person name="Guo C."/>
            <person name="Argimon S."/>
            <person name="Zhang W."/>
            <person name="Yang X."/>
            <person name="Jeffery I.B."/>
            <person name="Cooney J.C."/>
            <person name="Kagawa T.F."/>
            <person name="Liu W."/>
            <person name="Song Y."/>
            <person name="Salvetti E."/>
            <person name="Wrobel A."/>
            <person name="Rasinkangas P."/>
            <person name="Parkhill J."/>
            <person name="Rea M.C."/>
            <person name="O'Sullivan O."/>
            <person name="Ritari J."/>
            <person name="Douillard F.P."/>
            <person name="Paul Ross R."/>
            <person name="Yang R."/>
            <person name="Briner A.E."/>
            <person name="Felis G.E."/>
            <person name="de Vos W.M."/>
            <person name="Barrangou R."/>
            <person name="Klaenhammer T.R."/>
            <person name="Caufield P.W."/>
            <person name="Cui Y."/>
            <person name="Zhang H."/>
            <person name="O'Toole P.W."/>
        </authorList>
    </citation>
    <scope>NUCLEOTIDE SEQUENCE [LARGE SCALE GENOMIC DNA]</scope>
    <source>
        <strain evidence="3 4">DSM 23365</strain>
    </source>
</reference>
<evidence type="ECO:0000256" key="2">
    <source>
        <dbReference type="ARBA" id="ARBA00019014"/>
    </source>
</evidence>
<dbReference type="AlphaFoldDB" id="A0A0R2FLW1"/>
<protein>
    <recommendedName>
        <fullName evidence="2">Copper homeostasis protein cutC homolog</fullName>
    </recommendedName>
</protein>
<name>A0A0R2FLW1_9LACO</name>
<dbReference type="Gene3D" id="3.20.20.380">
    <property type="entry name" value="Copper homeostasis (CutC) domain"/>
    <property type="match status" value="1"/>
</dbReference>
<keyword evidence="4" id="KW-1185">Reference proteome</keyword>
<gene>
    <name evidence="3" type="ORF">FD14_GL002570</name>
</gene>
<organism evidence="3 4">
    <name type="scientific">Secundilactobacillus similis DSM 23365 = JCM 2765</name>
    <dbReference type="NCBI Taxonomy" id="1423804"/>
    <lineage>
        <taxon>Bacteria</taxon>
        <taxon>Bacillati</taxon>
        <taxon>Bacillota</taxon>
        <taxon>Bacilli</taxon>
        <taxon>Lactobacillales</taxon>
        <taxon>Lactobacillaceae</taxon>
        <taxon>Secundilactobacillus</taxon>
    </lineage>
</organism>
<dbReference type="PATRIC" id="fig|1423804.4.peg.2779"/>
<comment type="caution">
    <text evidence="3">The sequence shown here is derived from an EMBL/GenBank/DDBJ whole genome shotgun (WGS) entry which is preliminary data.</text>
</comment>
<dbReference type="PANTHER" id="PTHR12598">
    <property type="entry name" value="COPPER HOMEOSTASIS PROTEIN CUTC"/>
    <property type="match status" value="1"/>
</dbReference>
<dbReference type="Pfam" id="PF03932">
    <property type="entry name" value="CutC"/>
    <property type="match status" value="1"/>
</dbReference>
<dbReference type="GO" id="GO:0005507">
    <property type="term" value="F:copper ion binding"/>
    <property type="evidence" value="ECO:0007669"/>
    <property type="project" value="TreeGrafter"/>
</dbReference>
<dbReference type="EMBL" id="AYZM01000041">
    <property type="protein sequence ID" value="KRN26199.1"/>
    <property type="molecule type" value="Genomic_DNA"/>
</dbReference>
<comment type="similarity">
    <text evidence="1">Belongs to the CutC family.</text>
</comment>
<dbReference type="InterPro" id="IPR036822">
    <property type="entry name" value="CutC-like_dom_sf"/>
</dbReference>
<dbReference type="RefSeq" id="WP_054737425.1">
    <property type="nucleotide sequence ID" value="NZ_AYZM01000041.1"/>
</dbReference>
<accession>A0A0R2FLW1</accession>
<evidence type="ECO:0000313" key="3">
    <source>
        <dbReference type="EMBL" id="KRN26199.1"/>
    </source>
</evidence>
<dbReference type="PANTHER" id="PTHR12598:SF0">
    <property type="entry name" value="COPPER HOMEOSTASIS PROTEIN CUTC HOMOLOG"/>
    <property type="match status" value="1"/>
</dbReference>
<proteinExistence type="inferred from homology"/>
<sequence length="201" mass="21520">MILTEPIIETYTDLPAAIHQEHQRLSIASAGVTPSKGMIAEATLYAHDHEATLSVWISPNAHSFAYTDPELKIMEADLLEAQQLGADAAIFSALTPDHQLDTEAMTNLIAAAGGMSLSFANGIDDMTPEVQTETITWLADHDFERVYASGHADQQTADLSRLQNLCTAAGIQLVALNVNDATELEAQLGITAVAQSFQSAN</sequence>